<accession>A0A1G8PRW9</accession>
<keyword evidence="2" id="KW-1133">Transmembrane helix</keyword>
<dbReference type="RefSeq" id="WP_090398895.1">
    <property type="nucleotide sequence ID" value="NZ_FNEN01000009.1"/>
</dbReference>
<feature type="compositionally biased region" description="Acidic residues" evidence="1">
    <location>
        <begin position="149"/>
        <end position="176"/>
    </location>
</feature>
<feature type="compositionally biased region" description="Low complexity" evidence="1">
    <location>
        <begin position="177"/>
        <end position="189"/>
    </location>
</feature>
<proteinExistence type="predicted"/>
<dbReference type="InterPro" id="IPR001387">
    <property type="entry name" value="Cro/C1-type_HTH"/>
</dbReference>
<dbReference type="SMART" id="SM00530">
    <property type="entry name" value="HTH_XRE"/>
    <property type="match status" value="1"/>
</dbReference>
<feature type="region of interest" description="Disordered" evidence="1">
    <location>
        <begin position="149"/>
        <end position="194"/>
    </location>
</feature>
<reference evidence="4 5" key="1">
    <citation type="submission" date="2016-10" db="EMBL/GenBank/DDBJ databases">
        <authorList>
            <person name="de Groot N.N."/>
        </authorList>
    </citation>
    <scope>NUCLEOTIDE SEQUENCE [LARGE SCALE GENOMIC DNA]</scope>
    <source>
        <strain evidence="4 5">DSM 21771</strain>
    </source>
</reference>
<feature type="transmembrane region" description="Helical" evidence="2">
    <location>
        <begin position="106"/>
        <end position="127"/>
    </location>
</feature>
<dbReference type="PANTHER" id="PTHR34475">
    <property type="match status" value="1"/>
</dbReference>
<dbReference type="AlphaFoldDB" id="A0A1G8PRW9"/>
<evidence type="ECO:0000313" key="5">
    <source>
        <dbReference type="Proteomes" id="UP000198853"/>
    </source>
</evidence>
<evidence type="ECO:0000256" key="2">
    <source>
        <dbReference type="SAM" id="Phobius"/>
    </source>
</evidence>
<keyword evidence="2" id="KW-0812">Transmembrane</keyword>
<feature type="domain" description="HTH cro/C1-type" evidence="3">
    <location>
        <begin position="7"/>
        <end position="68"/>
    </location>
</feature>
<feature type="region of interest" description="Disordered" evidence="1">
    <location>
        <begin position="79"/>
        <end position="103"/>
    </location>
</feature>
<dbReference type="SUPFAM" id="SSF47413">
    <property type="entry name" value="lambda repressor-like DNA-binding domains"/>
    <property type="match status" value="1"/>
</dbReference>
<dbReference type="InterPro" id="IPR050400">
    <property type="entry name" value="Bact_Cytoskel_RodZ"/>
</dbReference>
<dbReference type="Pfam" id="PF13413">
    <property type="entry name" value="HTH_25"/>
    <property type="match status" value="1"/>
</dbReference>
<dbReference type="GO" id="GO:0003677">
    <property type="term" value="F:DNA binding"/>
    <property type="evidence" value="ECO:0007669"/>
    <property type="project" value="InterPro"/>
</dbReference>
<evidence type="ECO:0000256" key="1">
    <source>
        <dbReference type="SAM" id="MobiDB-lite"/>
    </source>
</evidence>
<gene>
    <name evidence="4" type="ORF">SAMN04488123_10978</name>
</gene>
<dbReference type="Proteomes" id="UP000198853">
    <property type="component" value="Unassembled WGS sequence"/>
</dbReference>
<protein>
    <submittedName>
        <fullName evidence="4">Protein RodZ, contains Xre-like HTH and DUF4115 domains</fullName>
    </submittedName>
</protein>
<dbReference type="Gene3D" id="1.10.260.40">
    <property type="entry name" value="lambda repressor-like DNA-binding domains"/>
    <property type="match status" value="1"/>
</dbReference>
<dbReference type="InterPro" id="IPR010982">
    <property type="entry name" value="Lambda_DNA-bd_dom_sf"/>
</dbReference>
<dbReference type="PANTHER" id="PTHR34475:SF1">
    <property type="entry name" value="CYTOSKELETON PROTEIN RODZ"/>
    <property type="match status" value="1"/>
</dbReference>
<evidence type="ECO:0000259" key="3">
    <source>
        <dbReference type="SMART" id="SM00530"/>
    </source>
</evidence>
<dbReference type="OrthoDB" id="9797543at2"/>
<evidence type="ECO:0000313" key="4">
    <source>
        <dbReference type="EMBL" id="SDI95213.1"/>
    </source>
</evidence>
<organism evidence="4 5">
    <name type="scientific">Natribacillus halophilus</name>
    <dbReference type="NCBI Taxonomy" id="549003"/>
    <lineage>
        <taxon>Bacteria</taxon>
        <taxon>Bacillati</taxon>
        <taxon>Bacillota</taxon>
        <taxon>Bacilli</taxon>
        <taxon>Bacillales</taxon>
        <taxon>Bacillaceae</taxon>
        <taxon>Natribacillus</taxon>
    </lineage>
</organism>
<keyword evidence="5" id="KW-1185">Reference proteome</keyword>
<name>A0A1G8PRW9_9BACI</name>
<dbReference type="CDD" id="cd00093">
    <property type="entry name" value="HTH_XRE"/>
    <property type="match status" value="1"/>
</dbReference>
<sequence>MGELGQFLQAQREEKGWGLDEVQARTKIQKRYLLAIEEGRYDDLPGAFYARAFIKSYAEALDLEPEEVFAEYEHDLPKPRKESVELPTRAERSNKRASQENEKKNPVLPAILVVAFLVAIVGVIWLMNIDTGGDIASEEEEGDMDIIDEPAAEDDNENTEEEGNGDEDAENAEENNETNGTDTNGDNDNGSLTFEEVTDGFNSVYTTDSDSLDVTLEFDEDTDSYVDFREEPTDDGSIVETAAAPSEASEQEYDFSEYDEITINAGYTPALTIYVNGEELEYELDPNERDFQRITIQRDE</sequence>
<dbReference type="EMBL" id="FNEN01000009">
    <property type="protein sequence ID" value="SDI95213.1"/>
    <property type="molecule type" value="Genomic_DNA"/>
</dbReference>
<keyword evidence="2" id="KW-0472">Membrane</keyword>